<keyword evidence="4" id="KW-1185">Reference proteome</keyword>
<gene>
    <name evidence="3" type="ORF">SAMN02744040_00939</name>
</gene>
<dbReference type="Pfam" id="PF20469">
    <property type="entry name" value="OLD-like_TOPRIM"/>
    <property type="match status" value="1"/>
</dbReference>
<keyword evidence="3" id="KW-0540">Nuclease</keyword>
<dbReference type="Pfam" id="PF13175">
    <property type="entry name" value="AAA_15"/>
    <property type="match status" value="2"/>
</dbReference>
<dbReference type="InterPro" id="IPR027417">
    <property type="entry name" value="P-loop_NTPase"/>
</dbReference>
<dbReference type="RefSeq" id="WP_072724147.1">
    <property type="nucleotide sequence ID" value="NZ_FQXH01000008.1"/>
</dbReference>
<proteinExistence type="predicted"/>
<dbReference type="AlphaFoldDB" id="A0A1M5QH69"/>
<feature type="domain" description="OLD protein-like TOPRIM" evidence="2">
    <location>
        <begin position="366"/>
        <end position="431"/>
    </location>
</feature>
<evidence type="ECO:0000313" key="3">
    <source>
        <dbReference type="EMBL" id="SHH13268.1"/>
    </source>
</evidence>
<evidence type="ECO:0000259" key="1">
    <source>
        <dbReference type="Pfam" id="PF13175"/>
    </source>
</evidence>
<dbReference type="PANTHER" id="PTHR43581">
    <property type="entry name" value="ATP/GTP PHOSPHATASE"/>
    <property type="match status" value="1"/>
</dbReference>
<dbReference type="CDD" id="cd00267">
    <property type="entry name" value="ABC_ATPase"/>
    <property type="match status" value="1"/>
</dbReference>
<dbReference type="InterPro" id="IPR051396">
    <property type="entry name" value="Bact_Antivir_Def_Nuclease"/>
</dbReference>
<dbReference type="Proteomes" id="UP000242520">
    <property type="component" value="Unassembled WGS sequence"/>
</dbReference>
<feature type="domain" description="Endonuclease GajA/Old nuclease/RecF-like AAA" evidence="1">
    <location>
        <begin position="1"/>
        <end position="112"/>
    </location>
</feature>
<sequence length="631" mass="72877">MYIYKIKIRNFRNLKKFDWKPNKGKNIILGPNGSGKSTLAIALNYLLNPYIQWYNKTLSEMDYYDRNVNNQVLIEVWFKGVDNFIDDDGELFLEHVDENDIISEKGKELVLITRFKADSDRKVSHSIFTNGKEIPFRQSHKGIINYKYIEANRDPLKELSFVSNSTLSKIIQGEELSDLMQNIIDEFNNTSSASLLSNNYFKSTLNKLGSNFAEFNLIANDEFAIGIEATELTERKTLQAFSLVCKDKVTSNYIPLKYQSRGIKNLMLLLVLQETLKDNGILFLEEPEQNLEPFMQRKIIKKLSSENNGQVFFTTHSIEVAKLYDFNNIFLMRNGRIKSLPQAKEVDDKFESRIEKFAKRELLSGLFSKGILLVEGDSELSGFPLFSQAIPNGLEDSGVEIIKGDGKDGVYKYALFYNMCDIPCISLVDNDTDIDGLLNKFKKKDIKCLVLNQPKDYECSLISMQIFQQFWKELFEEIYPFSRYKDNYLKPFVSKYSKSDVLKRKYEKNEDSIRKVKALSELIEFLDEDEIKDYQKEFLHINLAGIVNSKYVASYLIEKALDTQVSDFLPVSFMNIFRIISAYMKNNVVCQAIDRCIVNKVIDESFECECMCEKCASLKSGYTNVLQIKGE</sequence>
<dbReference type="GO" id="GO:0004519">
    <property type="term" value="F:endonuclease activity"/>
    <property type="evidence" value="ECO:0007669"/>
    <property type="project" value="UniProtKB-KW"/>
</dbReference>
<organism evidence="3 4">
    <name type="scientific">Tepidibacter thalassicus DSM 15285</name>
    <dbReference type="NCBI Taxonomy" id="1123350"/>
    <lineage>
        <taxon>Bacteria</taxon>
        <taxon>Bacillati</taxon>
        <taxon>Bacillota</taxon>
        <taxon>Clostridia</taxon>
        <taxon>Peptostreptococcales</taxon>
        <taxon>Peptostreptococcaceae</taxon>
        <taxon>Tepidibacter</taxon>
    </lineage>
</organism>
<reference evidence="4" key="1">
    <citation type="submission" date="2016-11" db="EMBL/GenBank/DDBJ databases">
        <authorList>
            <person name="Varghese N."/>
            <person name="Submissions S."/>
        </authorList>
    </citation>
    <scope>NUCLEOTIDE SEQUENCE [LARGE SCALE GENOMIC DNA]</scope>
    <source>
        <strain evidence="4">DSM 15285</strain>
    </source>
</reference>
<dbReference type="InterPro" id="IPR041685">
    <property type="entry name" value="AAA_GajA/Old/RecF-like"/>
</dbReference>
<dbReference type="OrthoDB" id="267455at2"/>
<dbReference type="CDD" id="cd01026">
    <property type="entry name" value="TOPRIM_OLD"/>
    <property type="match status" value="1"/>
</dbReference>
<accession>A0A1M5QH69</accession>
<dbReference type="SUPFAM" id="SSF52540">
    <property type="entry name" value="P-loop containing nucleoside triphosphate hydrolases"/>
    <property type="match status" value="1"/>
</dbReference>
<evidence type="ECO:0000259" key="2">
    <source>
        <dbReference type="Pfam" id="PF20469"/>
    </source>
</evidence>
<dbReference type="InterPro" id="IPR034139">
    <property type="entry name" value="TOPRIM_OLD"/>
</dbReference>
<keyword evidence="3" id="KW-0378">Hydrolase</keyword>
<dbReference type="PANTHER" id="PTHR43581:SF4">
    <property type="entry name" value="ATP_GTP PHOSPHATASE"/>
    <property type="match status" value="1"/>
</dbReference>
<evidence type="ECO:0000313" key="4">
    <source>
        <dbReference type="Proteomes" id="UP000242520"/>
    </source>
</evidence>
<protein>
    <submittedName>
        <fullName evidence="3">Predicted ATP-dependent endonuclease of the OLD family, contains P-loop ATPase and TOPRIM domains</fullName>
    </submittedName>
</protein>
<keyword evidence="3" id="KW-0255">Endonuclease</keyword>
<name>A0A1M5QH69_9FIRM</name>
<feature type="domain" description="Endonuclease GajA/Old nuclease/RecF-like AAA" evidence="1">
    <location>
        <begin position="144"/>
        <end position="320"/>
    </location>
</feature>
<dbReference type="Gene3D" id="3.40.50.300">
    <property type="entry name" value="P-loop containing nucleotide triphosphate hydrolases"/>
    <property type="match status" value="1"/>
</dbReference>
<dbReference type="STRING" id="1123350.SAMN02744040_00939"/>
<dbReference type="EMBL" id="FQXH01000008">
    <property type="protein sequence ID" value="SHH13268.1"/>
    <property type="molecule type" value="Genomic_DNA"/>
</dbReference>